<keyword evidence="4" id="KW-1185">Reference proteome</keyword>
<accession>A0A5C6W624</accession>
<reference evidence="3 4" key="1">
    <citation type="journal article" date="2005" name="Int. J. Syst. Evol. Microbiol.">
        <title>Bacillus litoralis sp. nov., isolated from a tidal flat of the Yellow Sea in Korea.</title>
        <authorList>
            <person name="Yoon J.H."/>
            <person name="Oh T.K."/>
        </authorList>
    </citation>
    <scope>NUCLEOTIDE SEQUENCE [LARGE SCALE GENOMIC DNA]</scope>
    <source>
        <strain evidence="3 4">SW-211</strain>
    </source>
</reference>
<dbReference type="GO" id="GO:0052621">
    <property type="term" value="F:diguanylate cyclase activity"/>
    <property type="evidence" value="ECO:0007669"/>
    <property type="project" value="TreeGrafter"/>
</dbReference>
<feature type="transmembrane region" description="Helical" evidence="1">
    <location>
        <begin position="160"/>
        <end position="179"/>
    </location>
</feature>
<feature type="transmembrane region" description="Helical" evidence="1">
    <location>
        <begin position="129"/>
        <end position="148"/>
    </location>
</feature>
<sequence>MVKTMNLLLDMKTIFITLVCGNFFTVFLISAYWQQHKHNKTLNTFFAAKCIQAIAWLFLTIRGGIPDIFSISLANSLLFVGLSLEIASVLLLLQVFSKRVKKFYIYLTLINLIGFHIIILFYNLENVRIAFASIGSAIVIILPTYKLLFQQSSTPLKKVLGTLYFLILFSLIFRGISALNDQAMGLFTPSITQSLSFLSLYLSMILGNIGFILLLKERADEELIKLSKYDDLTNALNRRSFIEQSKQYLIHYQKIQKPVSLLLFDLDHFKQINDQHGHEVGDRVLKDIASHIFQQMTQDGLFGRYGGDEFAILLPNTDENQSSIFAEKMLNSKKVYTLEEMSVEYSLSIGVITVVPTENISMESLYVICDKALYDSKNAGRNKVSRRYYETLEAIG</sequence>
<dbReference type="SUPFAM" id="SSF55073">
    <property type="entry name" value="Nucleotide cyclase"/>
    <property type="match status" value="1"/>
</dbReference>
<feature type="transmembrane region" description="Helical" evidence="1">
    <location>
        <begin position="77"/>
        <end position="96"/>
    </location>
</feature>
<comment type="caution">
    <text evidence="3">The sequence shown here is derived from an EMBL/GenBank/DDBJ whole genome shotgun (WGS) entry which is preliminary data.</text>
</comment>
<dbReference type="PROSITE" id="PS50887">
    <property type="entry name" value="GGDEF"/>
    <property type="match status" value="1"/>
</dbReference>
<dbReference type="NCBIfam" id="TIGR00254">
    <property type="entry name" value="GGDEF"/>
    <property type="match status" value="1"/>
</dbReference>
<dbReference type="GO" id="GO:1902201">
    <property type="term" value="P:negative regulation of bacterial-type flagellum-dependent cell motility"/>
    <property type="evidence" value="ECO:0007669"/>
    <property type="project" value="TreeGrafter"/>
</dbReference>
<evidence type="ECO:0000259" key="2">
    <source>
        <dbReference type="PROSITE" id="PS50887"/>
    </source>
</evidence>
<dbReference type="CDD" id="cd01949">
    <property type="entry name" value="GGDEF"/>
    <property type="match status" value="1"/>
</dbReference>
<feature type="transmembrane region" description="Helical" evidence="1">
    <location>
        <begin position="14"/>
        <end position="33"/>
    </location>
</feature>
<feature type="transmembrane region" description="Helical" evidence="1">
    <location>
        <begin position="191"/>
        <end position="215"/>
    </location>
</feature>
<dbReference type="PANTHER" id="PTHR45138:SF9">
    <property type="entry name" value="DIGUANYLATE CYCLASE DGCM-RELATED"/>
    <property type="match status" value="1"/>
</dbReference>
<evidence type="ECO:0000256" key="1">
    <source>
        <dbReference type="SAM" id="Phobius"/>
    </source>
</evidence>
<dbReference type="InterPro" id="IPR043128">
    <property type="entry name" value="Rev_trsase/Diguanyl_cyclase"/>
</dbReference>
<dbReference type="GO" id="GO:0043709">
    <property type="term" value="P:cell adhesion involved in single-species biofilm formation"/>
    <property type="evidence" value="ECO:0007669"/>
    <property type="project" value="TreeGrafter"/>
</dbReference>
<evidence type="ECO:0000313" key="4">
    <source>
        <dbReference type="Proteomes" id="UP000321363"/>
    </source>
</evidence>
<keyword evidence="1" id="KW-1133">Transmembrane helix</keyword>
<dbReference type="Pfam" id="PF00990">
    <property type="entry name" value="GGDEF"/>
    <property type="match status" value="1"/>
</dbReference>
<dbReference type="InterPro" id="IPR050469">
    <property type="entry name" value="Diguanylate_Cyclase"/>
</dbReference>
<dbReference type="SMART" id="SM00267">
    <property type="entry name" value="GGDEF"/>
    <property type="match status" value="1"/>
</dbReference>
<dbReference type="InterPro" id="IPR029787">
    <property type="entry name" value="Nucleotide_cyclase"/>
</dbReference>
<dbReference type="AlphaFoldDB" id="A0A5C6W624"/>
<protein>
    <submittedName>
        <fullName evidence="3">GGDEF domain-containing protein</fullName>
    </submittedName>
</protein>
<proteinExistence type="predicted"/>
<feature type="domain" description="GGDEF" evidence="2">
    <location>
        <begin position="257"/>
        <end position="389"/>
    </location>
</feature>
<dbReference type="FunFam" id="3.30.70.270:FF:000001">
    <property type="entry name" value="Diguanylate cyclase domain protein"/>
    <property type="match status" value="1"/>
</dbReference>
<name>A0A5C6W624_9BACI</name>
<evidence type="ECO:0000313" key="3">
    <source>
        <dbReference type="EMBL" id="TXC92783.1"/>
    </source>
</evidence>
<gene>
    <name evidence="3" type="ORF">FS935_00860</name>
</gene>
<dbReference type="GO" id="GO:0005886">
    <property type="term" value="C:plasma membrane"/>
    <property type="evidence" value="ECO:0007669"/>
    <property type="project" value="TreeGrafter"/>
</dbReference>
<dbReference type="InterPro" id="IPR000160">
    <property type="entry name" value="GGDEF_dom"/>
</dbReference>
<keyword evidence="1" id="KW-0812">Transmembrane</keyword>
<organism evidence="3 4">
    <name type="scientific">Metabacillus litoralis</name>
    <dbReference type="NCBI Taxonomy" id="152268"/>
    <lineage>
        <taxon>Bacteria</taxon>
        <taxon>Bacillati</taxon>
        <taxon>Bacillota</taxon>
        <taxon>Bacilli</taxon>
        <taxon>Bacillales</taxon>
        <taxon>Bacillaceae</taxon>
        <taxon>Metabacillus</taxon>
    </lineage>
</organism>
<dbReference type="PANTHER" id="PTHR45138">
    <property type="entry name" value="REGULATORY COMPONENTS OF SENSORY TRANSDUCTION SYSTEM"/>
    <property type="match status" value="1"/>
</dbReference>
<feature type="transmembrane region" description="Helical" evidence="1">
    <location>
        <begin position="103"/>
        <end position="123"/>
    </location>
</feature>
<keyword evidence="1" id="KW-0472">Membrane</keyword>
<feature type="transmembrane region" description="Helical" evidence="1">
    <location>
        <begin position="45"/>
        <end position="65"/>
    </location>
</feature>
<dbReference type="EMBL" id="VOQF01000001">
    <property type="protein sequence ID" value="TXC92783.1"/>
    <property type="molecule type" value="Genomic_DNA"/>
</dbReference>
<dbReference type="Proteomes" id="UP000321363">
    <property type="component" value="Unassembled WGS sequence"/>
</dbReference>
<dbReference type="Gene3D" id="3.30.70.270">
    <property type="match status" value="1"/>
</dbReference>